<protein>
    <submittedName>
        <fullName evidence="1">Uncharacterized protein</fullName>
    </submittedName>
</protein>
<evidence type="ECO:0000313" key="1">
    <source>
        <dbReference type="EMBL" id="KAF0770999.1"/>
    </source>
</evidence>
<dbReference type="AlphaFoldDB" id="A0A6G0ZJ58"/>
<name>A0A6G0ZJ58_APHCR</name>
<proteinExistence type="predicted"/>
<gene>
    <name evidence="1" type="ORF">FWK35_00014400</name>
</gene>
<dbReference type="EMBL" id="VUJU01000353">
    <property type="protein sequence ID" value="KAF0770999.1"/>
    <property type="molecule type" value="Genomic_DNA"/>
</dbReference>
<comment type="caution">
    <text evidence="1">The sequence shown here is derived from an EMBL/GenBank/DDBJ whole genome shotgun (WGS) entry which is preliminary data.</text>
</comment>
<reference evidence="1 2" key="1">
    <citation type="submission" date="2019-08" db="EMBL/GenBank/DDBJ databases">
        <title>Whole genome of Aphis craccivora.</title>
        <authorList>
            <person name="Voronova N.V."/>
            <person name="Shulinski R.S."/>
            <person name="Bandarenka Y.V."/>
            <person name="Zhorov D.G."/>
            <person name="Warner D."/>
        </authorList>
    </citation>
    <scope>NUCLEOTIDE SEQUENCE [LARGE SCALE GENOMIC DNA]</scope>
    <source>
        <strain evidence="1">180601</strain>
        <tissue evidence="1">Whole Body</tissue>
    </source>
</reference>
<evidence type="ECO:0000313" key="2">
    <source>
        <dbReference type="Proteomes" id="UP000478052"/>
    </source>
</evidence>
<dbReference type="Proteomes" id="UP000478052">
    <property type="component" value="Unassembled WGS sequence"/>
</dbReference>
<sequence length="80" mass="9232">MSHIKIALCSNVIIYYGLLKSIVKKMSSNLRKGLSKIDLLYSMWPDVKFVYGKHLHCQNQEFVKIVNWDVEDNMLTTGLA</sequence>
<keyword evidence="2" id="KW-1185">Reference proteome</keyword>
<accession>A0A6G0ZJ58</accession>
<organism evidence="1 2">
    <name type="scientific">Aphis craccivora</name>
    <name type="common">Cowpea aphid</name>
    <dbReference type="NCBI Taxonomy" id="307492"/>
    <lineage>
        <taxon>Eukaryota</taxon>
        <taxon>Metazoa</taxon>
        <taxon>Ecdysozoa</taxon>
        <taxon>Arthropoda</taxon>
        <taxon>Hexapoda</taxon>
        <taxon>Insecta</taxon>
        <taxon>Pterygota</taxon>
        <taxon>Neoptera</taxon>
        <taxon>Paraneoptera</taxon>
        <taxon>Hemiptera</taxon>
        <taxon>Sternorrhyncha</taxon>
        <taxon>Aphidomorpha</taxon>
        <taxon>Aphidoidea</taxon>
        <taxon>Aphididae</taxon>
        <taxon>Aphidini</taxon>
        <taxon>Aphis</taxon>
        <taxon>Aphis</taxon>
    </lineage>
</organism>